<dbReference type="VEuPathDB" id="VectorBase:HLOH_047459"/>
<dbReference type="AlphaFoldDB" id="A0A9J6GRQ2"/>
<reference evidence="1 2" key="1">
    <citation type="journal article" date="2020" name="Cell">
        <title>Large-Scale Comparative Analyses of Tick Genomes Elucidate Their Genetic Diversity and Vector Capacities.</title>
        <authorList>
            <consortium name="Tick Genome and Microbiome Consortium (TIGMIC)"/>
            <person name="Jia N."/>
            <person name="Wang J."/>
            <person name="Shi W."/>
            <person name="Du L."/>
            <person name="Sun Y."/>
            <person name="Zhan W."/>
            <person name="Jiang J.F."/>
            <person name="Wang Q."/>
            <person name="Zhang B."/>
            <person name="Ji P."/>
            <person name="Bell-Sakyi L."/>
            <person name="Cui X.M."/>
            <person name="Yuan T.T."/>
            <person name="Jiang B.G."/>
            <person name="Yang W.F."/>
            <person name="Lam T.T."/>
            <person name="Chang Q.C."/>
            <person name="Ding S.J."/>
            <person name="Wang X.J."/>
            <person name="Zhu J.G."/>
            <person name="Ruan X.D."/>
            <person name="Zhao L."/>
            <person name="Wei J.T."/>
            <person name="Ye R.Z."/>
            <person name="Que T.C."/>
            <person name="Du C.H."/>
            <person name="Zhou Y.H."/>
            <person name="Cheng J.X."/>
            <person name="Dai P.F."/>
            <person name="Guo W.B."/>
            <person name="Han X.H."/>
            <person name="Huang E.J."/>
            <person name="Li L.F."/>
            <person name="Wei W."/>
            <person name="Gao Y.C."/>
            <person name="Liu J.Z."/>
            <person name="Shao H.Z."/>
            <person name="Wang X."/>
            <person name="Wang C.C."/>
            <person name="Yang T.C."/>
            <person name="Huo Q.B."/>
            <person name="Li W."/>
            <person name="Chen H.Y."/>
            <person name="Chen S.E."/>
            <person name="Zhou L.G."/>
            <person name="Ni X.B."/>
            <person name="Tian J.H."/>
            <person name="Sheng Y."/>
            <person name="Liu T."/>
            <person name="Pan Y.S."/>
            <person name="Xia L.Y."/>
            <person name="Li J."/>
            <person name="Zhao F."/>
            <person name="Cao W.C."/>
        </authorList>
    </citation>
    <scope>NUCLEOTIDE SEQUENCE [LARGE SCALE GENOMIC DNA]</scope>
    <source>
        <strain evidence="1">HaeL-2018</strain>
    </source>
</reference>
<proteinExistence type="predicted"/>
<accession>A0A9J6GRQ2</accession>
<dbReference type="Proteomes" id="UP000821853">
    <property type="component" value="Chromosome 9"/>
</dbReference>
<name>A0A9J6GRQ2_HAELO</name>
<evidence type="ECO:0000313" key="1">
    <source>
        <dbReference type="EMBL" id="KAH9381238.1"/>
    </source>
</evidence>
<sequence length="78" mass="8860">MRKWYKSVNSELKFTSKAFSLLSNVVQGWDEPLYAAEMVNDMSTKEHLQLVGNEVDGYVELGTELFHDSLQEATNACD</sequence>
<dbReference type="EMBL" id="JABSTR010000011">
    <property type="protein sequence ID" value="KAH9381238.1"/>
    <property type="molecule type" value="Genomic_DNA"/>
</dbReference>
<comment type="caution">
    <text evidence="1">The sequence shown here is derived from an EMBL/GenBank/DDBJ whole genome shotgun (WGS) entry which is preliminary data.</text>
</comment>
<gene>
    <name evidence="1" type="ORF">HPB48_014451</name>
</gene>
<protein>
    <submittedName>
        <fullName evidence="1">Uncharacterized protein</fullName>
    </submittedName>
</protein>
<evidence type="ECO:0000313" key="2">
    <source>
        <dbReference type="Proteomes" id="UP000821853"/>
    </source>
</evidence>
<keyword evidence="2" id="KW-1185">Reference proteome</keyword>
<organism evidence="1 2">
    <name type="scientific">Haemaphysalis longicornis</name>
    <name type="common">Bush tick</name>
    <dbReference type="NCBI Taxonomy" id="44386"/>
    <lineage>
        <taxon>Eukaryota</taxon>
        <taxon>Metazoa</taxon>
        <taxon>Ecdysozoa</taxon>
        <taxon>Arthropoda</taxon>
        <taxon>Chelicerata</taxon>
        <taxon>Arachnida</taxon>
        <taxon>Acari</taxon>
        <taxon>Parasitiformes</taxon>
        <taxon>Ixodida</taxon>
        <taxon>Ixodoidea</taxon>
        <taxon>Ixodidae</taxon>
        <taxon>Haemaphysalinae</taxon>
        <taxon>Haemaphysalis</taxon>
    </lineage>
</organism>